<evidence type="ECO:0000256" key="1">
    <source>
        <dbReference type="ARBA" id="ARBA00009947"/>
    </source>
</evidence>
<dbReference type="InterPro" id="IPR002164">
    <property type="entry name" value="NAP_family"/>
</dbReference>
<feature type="region of interest" description="Disordered" evidence="3">
    <location>
        <begin position="219"/>
        <end position="353"/>
    </location>
</feature>
<dbReference type="STRING" id="356882.A0A423WZS7"/>
<accession>A0A423WZS7</accession>
<dbReference type="InterPro" id="IPR037231">
    <property type="entry name" value="NAP-like_sf"/>
</dbReference>
<reference evidence="4 5" key="1">
    <citation type="submission" date="2015-09" db="EMBL/GenBank/DDBJ databases">
        <title>Host preference determinants of Valsa canker pathogens revealed by comparative genomics.</title>
        <authorList>
            <person name="Yin Z."/>
            <person name="Huang L."/>
        </authorList>
    </citation>
    <scope>NUCLEOTIDE SEQUENCE [LARGE SCALE GENOMIC DNA]</scope>
    <source>
        <strain evidence="4 5">03-1</strain>
    </source>
</reference>
<dbReference type="Proteomes" id="UP000283895">
    <property type="component" value="Unassembled WGS sequence"/>
</dbReference>
<evidence type="ECO:0000256" key="2">
    <source>
        <dbReference type="RuleBase" id="RU003876"/>
    </source>
</evidence>
<feature type="compositionally biased region" description="Basic and acidic residues" evidence="3">
    <location>
        <begin position="226"/>
        <end position="237"/>
    </location>
</feature>
<dbReference type="Gene3D" id="3.30.1120.90">
    <property type="entry name" value="Nucleosome assembly protein"/>
    <property type="match status" value="1"/>
</dbReference>
<dbReference type="AlphaFoldDB" id="A0A423WZS7"/>
<gene>
    <name evidence="4" type="ORF">VMCG_02949</name>
</gene>
<dbReference type="GO" id="GO:0006334">
    <property type="term" value="P:nucleosome assembly"/>
    <property type="evidence" value="ECO:0007669"/>
    <property type="project" value="InterPro"/>
</dbReference>
<dbReference type="EMBL" id="LKEA01000005">
    <property type="protein sequence ID" value="ROW08932.1"/>
    <property type="molecule type" value="Genomic_DNA"/>
</dbReference>
<feature type="compositionally biased region" description="Acidic residues" evidence="3">
    <location>
        <begin position="295"/>
        <end position="321"/>
    </location>
</feature>
<dbReference type="GO" id="GO:0005634">
    <property type="term" value="C:nucleus"/>
    <property type="evidence" value="ECO:0007669"/>
    <property type="project" value="InterPro"/>
</dbReference>
<organism evidence="4 5">
    <name type="scientific">Cytospora schulzeri</name>
    <dbReference type="NCBI Taxonomy" id="448051"/>
    <lineage>
        <taxon>Eukaryota</taxon>
        <taxon>Fungi</taxon>
        <taxon>Dikarya</taxon>
        <taxon>Ascomycota</taxon>
        <taxon>Pezizomycotina</taxon>
        <taxon>Sordariomycetes</taxon>
        <taxon>Sordariomycetidae</taxon>
        <taxon>Diaporthales</taxon>
        <taxon>Cytosporaceae</taxon>
        <taxon>Cytospora</taxon>
    </lineage>
</organism>
<name>A0A423WZS7_9PEZI</name>
<evidence type="ECO:0000256" key="3">
    <source>
        <dbReference type="SAM" id="MobiDB-lite"/>
    </source>
</evidence>
<sequence length="353" mass="39545">MAAQPATEDSSSSITYEQLNDLSAEFDDAETELIRQEVVVKRPLYEKRHKLISQIPNFWTLVFEQAPPDIDEFIQPSDSSLLLTSLTSLSVSRFEIENGGKGDPRSLCFRFEFGSNDHFEDKVIEKKFWHRRSRDGWSGLVSEPVEIRWKKGKDLTGGLLGTVKKVWAAQQAEAKTKTGDSNPKDLTADERALKKKIENTGLGGLSFFAWFGYVGRNVSAEESQEATEKARKERITRQEGNNSSANDGGEEDDEEGEDEDDENELEIFPEGENLAIAISEDLWPGAIKYFTQAQEQDEVSDDDFESDADENDEDERDADADADAKDGEAKDGKAEGAEEEAEDELPPAKRRKT</sequence>
<dbReference type="PANTHER" id="PTHR11875">
    <property type="entry name" value="TESTIS-SPECIFIC Y-ENCODED PROTEIN"/>
    <property type="match status" value="1"/>
</dbReference>
<feature type="compositionally biased region" description="Basic and acidic residues" evidence="3">
    <location>
        <begin position="322"/>
        <end position="336"/>
    </location>
</feature>
<evidence type="ECO:0000313" key="5">
    <source>
        <dbReference type="Proteomes" id="UP000283895"/>
    </source>
</evidence>
<dbReference type="OrthoDB" id="19419at2759"/>
<comment type="caution">
    <text evidence="4">The sequence shown here is derived from an EMBL/GenBank/DDBJ whole genome shotgun (WGS) entry which is preliminary data.</text>
</comment>
<comment type="similarity">
    <text evidence="1 2">Belongs to the nucleosome assembly protein (NAP) family.</text>
</comment>
<proteinExistence type="inferred from homology"/>
<feature type="compositionally biased region" description="Acidic residues" evidence="3">
    <location>
        <begin position="248"/>
        <end position="269"/>
    </location>
</feature>
<dbReference type="SUPFAM" id="SSF143113">
    <property type="entry name" value="NAP-like"/>
    <property type="match status" value="1"/>
</dbReference>
<keyword evidence="5" id="KW-1185">Reference proteome</keyword>
<dbReference type="Pfam" id="PF00956">
    <property type="entry name" value="NAP"/>
    <property type="match status" value="1"/>
</dbReference>
<protein>
    <recommendedName>
        <fullName evidence="6">Nap family protein</fullName>
    </recommendedName>
</protein>
<evidence type="ECO:0000313" key="4">
    <source>
        <dbReference type="EMBL" id="ROW08932.1"/>
    </source>
</evidence>
<evidence type="ECO:0008006" key="6">
    <source>
        <dbReference type="Google" id="ProtNLM"/>
    </source>
</evidence>